<reference evidence="2 3" key="1">
    <citation type="submission" date="2020-08" db="EMBL/GenBank/DDBJ databases">
        <title>Sequencing the genomes of 1000 actinobacteria strains.</title>
        <authorList>
            <person name="Klenk H.-P."/>
        </authorList>
    </citation>
    <scope>NUCLEOTIDE SEQUENCE [LARGE SCALE GENOMIC DNA]</scope>
    <source>
        <strain evidence="2 3">DSM 44230</strain>
    </source>
</reference>
<dbReference type="Proteomes" id="UP000533598">
    <property type="component" value="Unassembled WGS sequence"/>
</dbReference>
<feature type="compositionally biased region" description="Polar residues" evidence="1">
    <location>
        <begin position="458"/>
        <end position="532"/>
    </location>
</feature>
<protein>
    <submittedName>
        <fullName evidence="2">Uncharacterized protein</fullName>
    </submittedName>
</protein>
<dbReference type="SUPFAM" id="SSF52540">
    <property type="entry name" value="P-loop containing nucleoside triphosphate hydrolases"/>
    <property type="match status" value="1"/>
</dbReference>
<dbReference type="Gene3D" id="3.40.50.300">
    <property type="entry name" value="P-loop containing nucleotide triphosphate hydrolases"/>
    <property type="match status" value="1"/>
</dbReference>
<dbReference type="EMBL" id="JACHMH010000001">
    <property type="protein sequence ID" value="MBB4681827.1"/>
    <property type="molecule type" value="Genomic_DNA"/>
</dbReference>
<dbReference type="InterPro" id="IPR027417">
    <property type="entry name" value="P-loop_NTPase"/>
</dbReference>
<feature type="compositionally biased region" description="Low complexity" evidence="1">
    <location>
        <begin position="291"/>
        <end position="327"/>
    </location>
</feature>
<evidence type="ECO:0000313" key="2">
    <source>
        <dbReference type="EMBL" id="MBB4681827.1"/>
    </source>
</evidence>
<dbReference type="AlphaFoldDB" id="A0A7W7CIY5"/>
<proteinExistence type="predicted"/>
<feature type="region of interest" description="Disordered" evidence="1">
    <location>
        <begin position="287"/>
        <end position="621"/>
    </location>
</feature>
<feature type="compositionally biased region" description="Low complexity" evidence="1">
    <location>
        <begin position="429"/>
        <end position="448"/>
    </location>
</feature>
<name>A0A7W7CIY5_9PSEU</name>
<dbReference type="NCBIfam" id="NF033849">
    <property type="entry name" value="ser_rich_anae_1"/>
    <property type="match status" value="1"/>
</dbReference>
<comment type="caution">
    <text evidence="2">The sequence shown here is derived from an EMBL/GenBank/DDBJ whole genome shotgun (WGS) entry which is preliminary data.</text>
</comment>
<dbReference type="RefSeq" id="WP_185008694.1">
    <property type="nucleotide sequence ID" value="NZ_JACHMH010000001.1"/>
</dbReference>
<feature type="compositionally biased region" description="Low complexity" evidence="1">
    <location>
        <begin position="533"/>
        <end position="564"/>
    </location>
</feature>
<organism evidence="2 3">
    <name type="scientific">Crossiella cryophila</name>
    <dbReference type="NCBI Taxonomy" id="43355"/>
    <lineage>
        <taxon>Bacteria</taxon>
        <taxon>Bacillati</taxon>
        <taxon>Actinomycetota</taxon>
        <taxon>Actinomycetes</taxon>
        <taxon>Pseudonocardiales</taxon>
        <taxon>Pseudonocardiaceae</taxon>
        <taxon>Crossiella</taxon>
    </lineage>
</organism>
<keyword evidence="3" id="KW-1185">Reference proteome</keyword>
<gene>
    <name evidence="2" type="ORF">HNR67_007945</name>
</gene>
<sequence length="1256" mass="133311">MTHAVRSGDALAEFPDMQLHSADAVPDRGDPNAIHYLDYRLSVCDHGDPDWQPLIKSVRFLRIVRMPVLNPMLRKRANEYDDQRDLVRALWSQQIHYVCVLGDTGTEGHGVLNLMGVQGVGATHAEARAQADQHFAALSAQLVGAYPQIRFRALTPPEAEWLLHKQQQWSHVLPIRGIPMPRRDVGEDLRMPLAGTHESGGEFEEGIEELIRGLLGGPGYLLVLMASPVSLDQITSRLSSAAEQLSTVASQVHGQRSISAGVGLPMMFSTATGDAYGNAHSFGVNSGSTDSLSATQGTTASTTAGVSEAVTNTRGTTHTEGTGLTDTRGTSEGTTLSKGLSGGQSDTQGVSTQQSQGTTRGVSTGTSDQLSHSQSNTIGQSQQHSVGSTGSLTGTRSDSTSVGTNDTYGESTGHTTGTAESRGKSWGEGTSQQVSSGTSTSHGESSSRGLGGSLIVSVDTSSGTSDQIGYTAGQSHGTSTNVGGSQGVTASESQNRGTSTSHGTNTSYTGGNSLAASQGWNTGVSEGTSQQIGNTVGRTQGTTTGQSLSTSDTTSAGQSATTGTNRGWTEGVGQNTGTQQSTAASRTHSVANQESTSHQAGRNHSIANGTSDSQGRSLGETYGRSDALSASAARNSQVAGSLSFVPTLGMGASRQTLDAMADQVSKIYTAQLHRLALGLEEGMWLSQGYMLVPDAATAAAAAGLLTSSFWGTGKKTPVPQPFCVSTTLTTTQTDHLIEHARAFSPCAHADRRPQVIEPHYYGTALLSNEVAVLSTPPRIDVPGIVAASATRLPTLVFPQARNGPIHLGHVVDTQRAVVSREKFSLLVDDVHNDLLHPLITGSTGRGKTETGLRLAHEWLQTTQSIRDIEATTGLPTHRQVPRGVLALDRKSDWRRLAHSLPPEQTGRFRFYDLSSEPPPGHRPPITGTGPYLRYNLLRIPPGVRPNVYRDAICDTMAKVGSLGPRGRGILWQALHTLWSAARPDPDQGDTATVYERPALSRFVGMVDLAEWVDAHLEAISRRATTSKELVTGYNVIQNRLQFFHRDVYGSGIYLPDPPGSATSATIEVSDLMGRGDCVVLEAAHLDAQSGALVLAAVFTAAFAYARDNIGKLSETLVVLEEANDYLPDARDQQDVSGVTQTVFDQTLSMGRSLRLALMLVVQSPEKLSQQAINCAGLVAVHSADSYESKQRMMAKLGKDGRYDHRDLSQFLSEIPTGWAIIKPRPTRDWIDGAPVLIAIDPVDFPRPSDAELGLTC</sequence>
<evidence type="ECO:0000313" key="3">
    <source>
        <dbReference type="Proteomes" id="UP000533598"/>
    </source>
</evidence>
<feature type="compositionally biased region" description="Polar residues" evidence="1">
    <location>
        <begin position="572"/>
        <end position="616"/>
    </location>
</feature>
<feature type="compositionally biased region" description="Polar residues" evidence="1">
    <location>
        <begin position="369"/>
        <end position="419"/>
    </location>
</feature>
<feature type="compositionally biased region" description="Polar residues" evidence="1">
    <location>
        <begin position="328"/>
        <end position="338"/>
    </location>
</feature>
<feature type="compositionally biased region" description="Low complexity" evidence="1">
    <location>
        <begin position="343"/>
        <end position="368"/>
    </location>
</feature>
<accession>A0A7W7CIY5</accession>
<evidence type="ECO:0000256" key="1">
    <source>
        <dbReference type="SAM" id="MobiDB-lite"/>
    </source>
</evidence>